<feature type="region of interest" description="Disordered" evidence="1">
    <location>
        <begin position="140"/>
        <end position="207"/>
    </location>
</feature>
<organism evidence="2 3">
    <name type="scientific">Dictyostelium firmibasis</name>
    <dbReference type="NCBI Taxonomy" id="79012"/>
    <lineage>
        <taxon>Eukaryota</taxon>
        <taxon>Amoebozoa</taxon>
        <taxon>Evosea</taxon>
        <taxon>Eumycetozoa</taxon>
        <taxon>Dictyostelia</taxon>
        <taxon>Dictyosteliales</taxon>
        <taxon>Dictyosteliaceae</taxon>
        <taxon>Dictyostelium</taxon>
    </lineage>
</organism>
<feature type="compositionally biased region" description="Low complexity" evidence="1">
    <location>
        <begin position="75"/>
        <end position="84"/>
    </location>
</feature>
<feature type="compositionally biased region" description="Low complexity" evidence="1">
    <location>
        <begin position="1"/>
        <end position="54"/>
    </location>
</feature>
<dbReference type="EMBL" id="JAVFKY010000001">
    <property type="protein sequence ID" value="KAK5583725.1"/>
    <property type="molecule type" value="Genomic_DNA"/>
</dbReference>
<evidence type="ECO:0000313" key="3">
    <source>
        <dbReference type="Proteomes" id="UP001344447"/>
    </source>
</evidence>
<evidence type="ECO:0000313" key="2">
    <source>
        <dbReference type="EMBL" id="KAK5583725.1"/>
    </source>
</evidence>
<dbReference type="Proteomes" id="UP001344447">
    <property type="component" value="Unassembled WGS sequence"/>
</dbReference>
<dbReference type="AlphaFoldDB" id="A0AAN7UCD9"/>
<evidence type="ECO:0000256" key="1">
    <source>
        <dbReference type="SAM" id="MobiDB-lite"/>
    </source>
</evidence>
<feature type="compositionally biased region" description="Polar residues" evidence="1">
    <location>
        <begin position="90"/>
        <end position="99"/>
    </location>
</feature>
<gene>
    <name evidence="2" type="ORF">RB653_005323</name>
</gene>
<feature type="region of interest" description="Disordered" evidence="1">
    <location>
        <begin position="1"/>
        <end position="110"/>
    </location>
</feature>
<keyword evidence="3" id="KW-1185">Reference proteome</keyword>
<name>A0AAN7UCD9_9MYCE</name>
<comment type="caution">
    <text evidence="2">The sequence shown here is derived from an EMBL/GenBank/DDBJ whole genome shotgun (WGS) entry which is preliminary data.</text>
</comment>
<feature type="compositionally biased region" description="Low complexity" evidence="1">
    <location>
        <begin position="140"/>
        <end position="192"/>
    </location>
</feature>
<reference evidence="2 3" key="1">
    <citation type="submission" date="2023-11" db="EMBL/GenBank/DDBJ databases">
        <title>Dfirmibasis_genome.</title>
        <authorList>
            <person name="Edelbroek B."/>
            <person name="Kjellin J."/>
            <person name="Jerlstrom-Hultqvist J."/>
            <person name="Soderbom F."/>
        </authorList>
    </citation>
    <scope>NUCLEOTIDE SEQUENCE [LARGE SCALE GENOMIC DNA]</scope>
    <source>
        <strain evidence="2 3">TNS-C-14</strain>
    </source>
</reference>
<sequence length="301" mass="34187">MNINNGSNSTNNGNNINDSNNFQETSTSNFSNNPTSMRFVLRSKSPSSSNQNESRPFKIDQNDNIDDSVIGYNDSSSSSNSSNSRHPIYSLTNQPTAQPSSSSSSSASYMSESGEDFLKYIDNKLEQLEKESQLQTSYAYNFNNNNNNKMNYNNNLNFNSPPKINNNGKPTNSTPSPSQQQQRQQTNNNQQQKEQEQQLNSTRRLPSNIMYQSPIKSTETNATSSNNIIKIPQNQQQRNQTIIANLNFVNESIGREIEELERVLNWHTINSTNERDITSIKYQIKLKYNQIQKLNEIGNLI</sequence>
<accession>A0AAN7UCD9</accession>
<proteinExistence type="predicted"/>
<feature type="compositionally biased region" description="Low complexity" evidence="1">
    <location>
        <begin position="100"/>
        <end position="110"/>
    </location>
</feature>
<protein>
    <submittedName>
        <fullName evidence="2">Uncharacterized protein</fullName>
    </submittedName>
</protein>